<evidence type="ECO:0000256" key="1">
    <source>
        <dbReference type="ARBA" id="ARBA00022801"/>
    </source>
</evidence>
<dbReference type="AlphaFoldDB" id="A0A1F5EHM8"/>
<dbReference type="PANTHER" id="PTHR16099:SF5">
    <property type="entry name" value="NUCLEOTIDE TRIPHOSPHATE DIPHOSPHATASE NUDT15"/>
    <property type="match status" value="1"/>
</dbReference>
<dbReference type="Pfam" id="PF00293">
    <property type="entry name" value="NUDIX"/>
    <property type="match status" value="1"/>
</dbReference>
<dbReference type="GO" id="GO:0016787">
    <property type="term" value="F:hydrolase activity"/>
    <property type="evidence" value="ECO:0007669"/>
    <property type="project" value="UniProtKB-KW"/>
</dbReference>
<dbReference type="PROSITE" id="PS00893">
    <property type="entry name" value="NUDIX_BOX"/>
    <property type="match status" value="1"/>
</dbReference>
<dbReference type="Proteomes" id="UP000179003">
    <property type="component" value="Unassembled WGS sequence"/>
</dbReference>
<dbReference type="FunFam" id="3.90.79.10:FF:000060">
    <property type="entry name" value="Nudix hydrolase 1"/>
    <property type="match status" value="1"/>
</dbReference>
<dbReference type="SUPFAM" id="SSF55811">
    <property type="entry name" value="Nudix"/>
    <property type="match status" value="1"/>
</dbReference>
<dbReference type="Gene3D" id="3.90.79.10">
    <property type="entry name" value="Nucleoside Triphosphate Pyrophosphohydrolase"/>
    <property type="match status" value="1"/>
</dbReference>
<evidence type="ECO:0000313" key="5">
    <source>
        <dbReference type="Proteomes" id="UP000179003"/>
    </source>
</evidence>
<dbReference type="CDD" id="cd04678">
    <property type="entry name" value="NUDIX_MTH2_Nudt15"/>
    <property type="match status" value="1"/>
</dbReference>
<evidence type="ECO:0000256" key="2">
    <source>
        <dbReference type="RuleBase" id="RU003476"/>
    </source>
</evidence>
<sequence>MAEKKMGIGFGVMILNSEGKVLLGKRHTDPEKASSLLHGAGKWTMPGGKLNFGESFEEGAARETLEETGIKIQKLKLISINNDVVETAHFVTAGFLCNEFEGEPKVMEPEEITEWKWFDLSSLPENLFFPTAKVLKNYEKGEIYIPEE</sequence>
<dbReference type="STRING" id="1797582.A2442_03430"/>
<dbReference type="InterPro" id="IPR020084">
    <property type="entry name" value="NUDIX_hydrolase_CS"/>
</dbReference>
<comment type="similarity">
    <text evidence="2">Belongs to the Nudix hydrolase family.</text>
</comment>
<dbReference type="PRINTS" id="PR00502">
    <property type="entry name" value="NUDIXFAMILY"/>
</dbReference>
<reference evidence="4 5" key="1">
    <citation type="journal article" date="2016" name="Nat. Commun.">
        <title>Thousands of microbial genomes shed light on interconnected biogeochemical processes in an aquifer system.</title>
        <authorList>
            <person name="Anantharaman K."/>
            <person name="Brown C.T."/>
            <person name="Hug L.A."/>
            <person name="Sharon I."/>
            <person name="Castelle C.J."/>
            <person name="Probst A.J."/>
            <person name="Thomas B.C."/>
            <person name="Singh A."/>
            <person name="Wilkins M.J."/>
            <person name="Karaoz U."/>
            <person name="Brodie E.L."/>
            <person name="Williams K.H."/>
            <person name="Hubbard S.S."/>
            <person name="Banfield J.F."/>
        </authorList>
    </citation>
    <scope>NUCLEOTIDE SEQUENCE [LARGE SCALE GENOMIC DNA]</scope>
</reference>
<feature type="domain" description="Nudix hydrolase" evidence="3">
    <location>
        <begin position="5"/>
        <end position="148"/>
    </location>
</feature>
<dbReference type="InterPro" id="IPR000086">
    <property type="entry name" value="NUDIX_hydrolase_dom"/>
</dbReference>
<name>A0A1F5EHM8_9BACT</name>
<dbReference type="InterPro" id="IPR020476">
    <property type="entry name" value="Nudix_hydrolase"/>
</dbReference>
<dbReference type="PANTHER" id="PTHR16099">
    <property type="entry name" value="8-OXO-DGTP DIPHOSPHATES NUDT15"/>
    <property type="match status" value="1"/>
</dbReference>
<accession>A0A1F5EHM8</accession>
<protein>
    <recommendedName>
        <fullName evidence="3">Nudix hydrolase domain-containing protein</fullName>
    </recommendedName>
</protein>
<keyword evidence="1 2" id="KW-0378">Hydrolase</keyword>
<evidence type="ECO:0000259" key="3">
    <source>
        <dbReference type="PROSITE" id="PS51462"/>
    </source>
</evidence>
<proteinExistence type="inferred from homology"/>
<evidence type="ECO:0000313" key="4">
    <source>
        <dbReference type="EMBL" id="OGD66908.1"/>
    </source>
</evidence>
<dbReference type="EMBL" id="MFAE01000012">
    <property type="protein sequence ID" value="OGD66908.1"/>
    <property type="molecule type" value="Genomic_DNA"/>
</dbReference>
<gene>
    <name evidence="4" type="ORF">A2442_03430</name>
</gene>
<comment type="caution">
    <text evidence="4">The sequence shown here is derived from an EMBL/GenBank/DDBJ whole genome shotgun (WGS) entry which is preliminary data.</text>
</comment>
<organism evidence="4 5">
    <name type="scientific">Candidatus Campbellbacteria bacterium RIFOXYC2_FULL_35_25</name>
    <dbReference type="NCBI Taxonomy" id="1797582"/>
    <lineage>
        <taxon>Bacteria</taxon>
        <taxon>Candidatus Campbelliibacteriota</taxon>
    </lineage>
</organism>
<dbReference type="InterPro" id="IPR015797">
    <property type="entry name" value="NUDIX_hydrolase-like_dom_sf"/>
</dbReference>
<dbReference type="PROSITE" id="PS51462">
    <property type="entry name" value="NUDIX"/>
    <property type="match status" value="1"/>
</dbReference>